<keyword evidence="9" id="KW-1185">Reference proteome</keyword>
<feature type="compositionally biased region" description="Basic and acidic residues" evidence="5">
    <location>
        <begin position="1008"/>
        <end position="1018"/>
    </location>
</feature>
<dbReference type="Gene3D" id="2.30.42.10">
    <property type="match status" value="2"/>
</dbReference>
<dbReference type="Pfam" id="PF12796">
    <property type="entry name" value="Ank_2"/>
    <property type="match status" value="1"/>
</dbReference>
<feature type="compositionally biased region" description="Low complexity" evidence="5">
    <location>
        <begin position="655"/>
        <end position="676"/>
    </location>
</feature>
<dbReference type="InterPro" id="IPR036770">
    <property type="entry name" value="Ankyrin_rpt-contain_sf"/>
</dbReference>
<evidence type="ECO:0000256" key="4">
    <source>
        <dbReference type="SAM" id="Coils"/>
    </source>
</evidence>
<feature type="compositionally biased region" description="Polar residues" evidence="5">
    <location>
        <begin position="611"/>
        <end position="626"/>
    </location>
</feature>
<evidence type="ECO:0000256" key="6">
    <source>
        <dbReference type="SAM" id="SignalP"/>
    </source>
</evidence>
<dbReference type="PANTHER" id="PTHR24198:SF188">
    <property type="entry name" value="ANKYRIN REPEAT DOMAIN 55"/>
    <property type="match status" value="1"/>
</dbReference>
<dbReference type="InterPro" id="IPR001478">
    <property type="entry name" value="PDZ"/>
</dbReference>
<proteinExistence type="predicted"/>
<feature type="region of interest" description="Disordered" evidence="5">
    <location>
        <begin position="994"/>
        <end position="1018"/>
    </location>
</feature>
<dbReference type="SUPFAM" id="SSF50156">
    <property type="entry name" value="PDZ domain-like"/>
    <property type="match status" value="2"/>
</dbReference>
<dbReference type="PROSITE" id="PS50088">
    <property type="entry name" value="ANK_REPEAT"/>
    <property type="match status" value="1"/>
</dbReference>
<keyword evidence="6" id="KW-0732">Signal</keyword>
<evidence type="ECO:0000256" key="5">
    <source>
        <dbReference type="SAM" id="MobiDB-lite"/>
    </source>
</evidence>
<name>A0AA36MHX6_9DINO</name>
<dbReference type="SMART" id="SM00228">
    <property type="entry name" value="PDZ"/>
    <property type="match status" value="2"/>
</dbReference>
<accession>A0AA36MHX6</accession>
<dbReference type="SUPFAM" id="SSF48403">
    <property type="entry name" value="Ankyrin repeat"/>
    <property type="match status" value="1"/>
</dbReference>
<dbReference type="PROSITE" id="PS50297">
    <property type="entry name" value="ANK_REP_REGION"/>
    <property type="match status" value="1"/>
</dbReference>
<feature type="chain" id="PRO_5041367310" description="PDZ domain-containing protein" evidence="6">
    <location>
        <begin position="18"/>
        <end position="1018"/>
    </location>
</feature>
<evidence type="ECO:0000313" key="9">
    <source>
        <dbReference type="Proteomes" id="UP001178507"/>
    </source>
</evidence>
<dbReference type="SMART" id="SM00248">
    <property type="entry name" value="ANK"/>
    <property type="match status" value="2"/>
</dbReference>
<feature type="compositionally biased region" description="Basic and acidic residues" evidence="5">
    <location>
        <begin position="367"/>
        <end position="381"/>
    </location>
</feature>
<keyword evidence="1" id="KW-0677">Repeat</keyword>
<reference evidence="8" key="1">
    <citation type="submission" date="2023-08" db="EMBL/GenBank/DDBJ databases">
        <authorList>
            <person name="Chen Y."/>
            <person name="Shah S."/>
            <person name="Dougan E. K."/>
            <person name="Thang M."/>
            <person name="Chan C."/>
        </authorList>
    </citation>
    <scope>NUCLEOTIDE SEQUENCE</scope>
</reference>
<keyword evidence="2 3" id="KW-0040">ANK repeat</keyword>
<evidence type="ECO:0000256" key="1">
    <source>
        <dbReference type="ARBA" id="ARBA00022737"/>
    </source>
</evidence>
<organism evidence="8 9">
    <name type="scientific">Effrenium voratum</name>
    <dbReference type="NCBI Taxonomy" id="2562239"/>
    <lineage>
        <taxon>Eukaryota</taxon>
        <taxon>Sar</taxon>
        <taxon>Alveolata</taxon>
        <taxon>Dinophyceae</taxon>
        <taxon>Suessiales</taxon>
        <taxon>Symbiodiniaceae</taxon>
        <taxon>Effrenium</taxon>
    </lineage>
</organism>
<dbReference type="InterPro" id="IPR036034">
    <property type="entry name" value="PDZ_sf"/>
</dbReference>
<dbReference type="InterPro" id="IPR002110">
    <property type="entry name" value="Ankyrin_rpt"/>
</dbReference>
<dbReference type="Pfam" id="PF00595">
    <property type="entry name" value="PDZ"/>
    <property type="match status" value="1"/>
</dbReference>
<feature type="signal peptide" evidence="6">
    <location>
        <begin position="1"/>
        <end position="17"/>
    </location>
</feature>
<evidence type="ECO:0000256" key="3">
    <source>
        <dbReference type="PROSITE-ProRule" id="PRU00023"/>
    </source>
</evidence>
<evidence type="ECO:0000313" key="8">
    <source>
        <dbReference type="EMBL" id="CAJ1372196.1"/>
    </source>
</evidence>
<feature type="compositionally biased region" description="Basic and acidic residues" evidence="5">
    <location>
        <begin position="677"/>
        <end position="736"/>
    </location>
</feature>
<dbReference type="PANTHER" id="PTHR24198">
    <property type="entry name" value="ANKYRIN REPEAT AND PROTEIN KINASE DOMAIN-CONTAINING PROTEIN"/>
    <property type="match status" value="1"/>
</dbReference>
<dbReference type="Gene3D" id="1.25.40.20">
    <property type="entry name" value="Ankyrin repeat-containing domain"/>
    <property type="match status" value="2"/>
</dbReference>
<dbReference type="GO" id="GO:0005737">
    <property type="term" value="C:cytoplasm"/>
    <property type="evidence" value="ECO:0007669"/>
    <property type="project" value="TreeGrafter"/>
</dbReference>
<evidence type="ECO:0000256" key="2">
    <source>
        <dbReference type="ARBA" id="ARBA00023043"/>
    </source>
</evidence>
<feature type="domain" description="PDZ" evidence="7">
    <location>
        <begin position="310"/>
        <end position="390"/>
    </location>
</feature>
<dbReference type="EMBL" id="CAUJNA010000120">
    <property type="protein sequence ID" value="CAJ1372196.1"/>
    <property type="molecule type" value="Genomic_DNA"/>
</dbReference>
<gene>
    <name evidence="8" type="ORF">EVOR1521_LOCUS2327</name>
</gene>
<sequence>MTRKVLLALLLAHEAEAEVWRCQAEVTSGAFLVPVQHRVPAWVLGESRNLVGSLAACRRVRHTGDEVCQECLWFDTGKPKARGHLDEQIPAASCLSGDFADADAAAWLRRDKLVHHQRYLGICLHPDEEETAARPSSFGQGAGGRPPSRRPEAYGIWVLLAGAGPQLVAPEPRPPKRPGCCALAPRCKGAALEKPNKKINAVVCEQSSQEGVRIVTRRLGTFARIWRGPEDKLGCGFDKEASRTVTKVVPDSLAEKHQVALGFILVSVNGQATEGLAGADIKEQLKNQRPLELRFLPQGGSASAAEPSPELSLTATEEVSNLGFGLRPAENKLFVKKVDPDGWAAQHGVKEDDELFQVAGQDAGSLSKEDLKSAMRSRPVELRFLPAEPESNKEPTASKGAKEPESQKAPTAEPSKGVKEPESQKAPTAEPSKGAKEPESQKAPTAEPSKGAKEPESQKAPTAEPSKGVKEPESQKAPTAEPSKGVKEPESQKAPTAEPSKGVKEPESQKAPTAEPSKGVKEPESQKAPTAEPSKGVKEPESQKAPTAEPSKGVKEPESQKAPTAEPSKGVKEPESQKAPTAEPSKGVKEPESQKAPTAEPSKGAKAATGEVTSGSKVQESGSQKSPAPKADKELAVLKEQLAKSSGELQKAQTELSQELQKSLASQQQLQQLKDQLASRDQDLQKAKEELSAAQKKAEAQVEKDRIDGQANDKLRSESSKREEETEVKEREHKAADRDFGKRIWESAEVRELKRQVELEVQSLRSELEGLKAQVDSMRSNGSNDSDPSFKKWEAWSPAPMELFKAAQPLLRQGSSEKQRSQGMQAVEAALQSGESPNTWKGPGSPLQAAVQARSIDLATTLLRAHADPGEIDVHGVSLLHLATFHGEAALSKLLLEANANPNVTDRYAQTPIFFAPTRLMCMTLHKHQADVNMMNRKGQSALHLAARAGLGDVLHWLAAKAEPAVLGVRDASGQRALDYGKAAGLRPQMLAKLEGGAKSPRLASPDPGRKDWKDRSA</sequence>
<dbReference type="AlphaFoldDB" id="A0AA36MHX6"/>
<protein>
    <recommendedName>
        <fullName evidence="7">PDZ domain-containing protein</fullName>
    </recommendedName>
</protein>
<feature type="repeat" description="ANK" evidence="3">
    <location>
        <begin position="875"/>
        <end position="907"/>
    </location>
</feature>
<feature type="region of interest" description="Disordered" evidence="5">
    <location>
        <begin position="363"/>
        <end position="736"/>
    </location>
</feature>
<comment type="caution">
    <text evidence="8">The sequence shown here is derived from an EMBL/GenBank/DDBJ whole genome shotgun (WGS) entry which is preliminary data.</text>
</comment>
<dbReference type="PROSITE" id="PS50106">
    <property type="entry name" value="PDZ"/>
    <property type="match status" value="1"/>
</dbReference>
<keyword evidence="4" id="KW-0175">Coiled coil</keyword>
<dbReference type="Proteomes" id="UP001178507">
    <property type="component" value="Unassembled WGS sequence"/>
</dbReference>
<evidence type="ECO:0000259" key="7">
    <source>
        <dbReference type="PROSITE" id="PS50106"/>
    </source>
</evidence>
<feature type="compositionally biased region" description="Polar residues" evidence="5">
    <location>
        <begin position="643"/>
        <end position="654"/>
    </location>
</feature>
<feature type="coiled-coil region" evidence="4">
    <location>
        <begin position="747"/>
        <end position="781"/>
    </location>
</feature>